<comment type="caution">
    <text evidence="2">The sequence shown here is derived from an EMBL/GenBank/DDBJ whole genome shotgun (WGS) entry which is preliminary data.</text>
</comment>
<sequence length="168" mass="17890">MGLSLSKRVVNTLQTSPEFDSACTTVFADCLSLSQQAFAGVRSYQLFSATERLHAILFHTVPLVSRWVPDPPGRIQVDQALKAVISRRTGGEEKITLDEAQFKEFEVEVFAEAVVSMAGKEVLKSVPLGVVGIAGFGAVVKPGKDLVAAAIGAYALGVVTSIYFSLGK</sequence>
<keyword evidence="1" id="KW-0812">Transmembrane</keyword>
<keyword evidence="1" id="KW-0472">Membrane</keyword>
<dbReference type="PANTHER" id="PTHR36743:SF1">
    <property type="entry name" value="OS04G0495300 PROTEIN"/>
    <property type="match status" value="1"/>
</dbReference>
<proteinExistence type="predicted"/>
<keyword evidence="3" id="KW-1185">Reference proteome</keyword>
<evidence type="ECO:0000313" key="2">
    <source>
        <dbReference type="EMBL" id="CAH9092867.1"/>
    </source>
</evidence>
<accession>A0AAV0D4R4</accession>
<dbReference type="Proteomes" id="UP001152523">
    <property type="component" value="Unassembled WGS sequence"/>
</dbReference>
<dbReference type="PANTHER" id="PTHR36743">
    <property type="entry name" value="OS04G0495300 PROTEIN"/>
    <property type="match status" value="1"/>
</dbReference>
<gene>
    <name evidence="2" type="ORF">CEPIT_LOCUS12264</name>
</gene>
<feature type="transmembrane region" description="Helical" evidence="1">
    <location>
        <begin position="146"/>
        <end position="166"/>
    </location>
</feature>
<name>A0AAV0D4R4_9ASTE</name>
<reference evidence="2" key="1">
    <citation type="submission" date="2022-07" db="EMBL/GenBank/DDBJ databases">
        <authorList>
            <person name="Macas J."/>
            <person name="Novak P."/>
            <person name="Neumann P."/>
        </authorList>
    </citation>
    <scope>NUCLEOTIDE SEQUENCE</scope>
</reference>
<dbReference type="EMBL" id="CAMAPF010000074">
    <property type="protein sequence ID" value="CAH9092867.1"/>
    <property type="molecule type" value="Genomic_DNA"/>
</dbReference>
<keyword evidence="1" id="KW-1133">Transmembrane helix</keyword>
<organism evidence="2 3">
    <name type="scientific">Cuscuta epithymum</name>
    <dbReference type="NCBI Taxonomy" id="186058"/>
    <lineage>
        <taxon>Eukaryota</taxon>
        <taxon>Viridiplantae</taxon>
        <taxon>Streptophyta</taxon>
        <taxon>Embryophyta</taxon>
        <taxon>Tracheophyta</taxon>
        <taxon>Spermatophyta</taxon>
        <taxon>Magnoliopsida</taxon>
        <taxon>eudicotyledons</taxon>
        <taxon>Gunneridae</taxon>
        <taxon>Pentapetalae</taxon>
        <taxon>asterids</taxon>
        <taxon>lamiids</taxon>
        <taxon>Solanales</taxon>
        <taxon>Convolvulaceae</taxon>
        <taxon>Cuscuteae</taxon>
        <taxon>Cuscuta</taxon>
        <taxon>Cuscuta subgen. Cuscuta</taxon>
    </lineage>
</organism>
<dbReference type="AlphaFoldDB" id="A0AAV0D4R4"/>
<evidence type="ECO:0000256" key="1">
    <source>
        <dbReference type="SAM" id="Phobius"/>
    </source>
</evidence>
<protein>
    <submittedName>
        <fullName evidence="2">Uncharacterized protein</fullName>
    </submittedName>
</protein>
<evidence type="ECO:0000313" key="3">
    <source>
        <dbReference type="Proteomes" id="UP001152523"/>
    </source>
</evidence>